<dbReference type="InterPro" id="IPR023187">
    <property type="entry name" value="Tscrpt_reg_MarR-type_CS"/>
</dbReference>
<dbReference type="SMART" id="SM00347">
    <property type="entry name" value="HTH_MARR"/>
    <property type="match status" value="1"/>
</dbReference>
<dbReference type="GO" id="GO:0003677">
    <property type="term" value="F:DNA binding"/>
    <property type="evidence" value="ECO:0007669"/>
    <property type="project" value="UniProtKB-KW"/>
</dbReference>
<organism evidence="5 6">
    <name type="scientific">Chitinophaga filiformis</name>
    <name type="common">Myxococcus filiformis</name>
    <name type="synonym">Flexibacter filiformis</name>
    <dbReference type="NCBI Taxonomy" id="104663"/>
    <lineage>
        <taxon>Bacteria</taxon>
        <taxon>Pseudomonadati</taxon>
        <taxon>Bacteroidota</taxon>
        <taxon>Chitinophagia</taxon>
        <taxon>Chitinophagales</taxon>
        <taxon>Chitinophagaceae</taxon>
        <taxon>Chitinophaga</taxon>
    </lineage>
</organism>
<dbReference type="RefSeq" id="WP_089837180.1">
    <property type="nucleotide sequence ID" value="NZ_FNBN01000009.1"/>
</dbReference>
<keyword evidence="3" id="KW-0804">Transcription</keyword>
<dbReference type="Gene3D" id="1.10.10.10">
    <property type="entry name" value="Winged helix-like DNA-binding domain superfamily/Winged helix DNA-binding domain"/>
    <property type="match status" value="1"/>
</dbReference>
<proteinExistence type="predicted"/>
<reference evidence="6" key="1">
    <citation type="submission" date="2016-10" db="EMBL/GenBank/DDBJ databases">
        <authorList>
            <person name="Varghese N."/>
            <person name="Submissions S."/>
        </authorList>
    </citation>
    <scope>NUCLEOTIDE SEQUENCE [LARGE SCALE GENOMIC DNA]</scope>
    <source>
        <strain evidence="6">DSM 527</strain>
    </source>
</reference>
<dbReference type="GO" id="GO:0003700">
    <property type="term" value="F:DNA-binding transcription factor activity"/>
    <property type="evidence" value="ECO:0007669"/>
    <property type="project" value="InterPro"/>
</dbReference>
<dbReference type="PANTHER" id="PTHR42756">
    <property type="entry name" value="TRANSCRIPTIONAL REGULATOR, MARR"/>
    <property type="match status" value="1"/>
</dbReference>
<evidence type="ECO:0000256" key="2">
    <source>
        <dbReference type="ARBA" id="ARBA00023125"/>
    </source>
</evidence>
<feature type="domain" description="HTH marR-type" evidence="4">
    <location>
        <begin position="7"/>
        <end position="140"/>
    </location>
</feature>
<protein>
    <submittedName>
        <fullName evidence="5">DNA-binding transcriptional regulator, MarR family</fullName>
    </submittedName>
</protein>
<sequence length="146" mass="16717">MNKPMMCSTISHLLVQICKVHRNKGNQMLAAYNLHAGQEHFLAQLLCGGQMTMNELTENLDVTPATVTRMAERLEKNGFLTREKCCADQRVVRVKLTEKGTEAATEIIDTTWNKLEQQIVKNMSTEEKVLLRRLLMQVLDNIEEEE</sequence>
<evidence type="ECO:0000313" key="6">
    <source>
        <dbReference type="Proteomes" id="UP000199045"/>
    </source>
</evidence>
<dbReference type="Pfam" id="PF01047">
    <property type="entry name" value="MarR"/>
    <property type="match status" value="1"/>
</dbReference>
<dbReference type="Proteomes" id="UP000199045">
    <property type="component" value="Unassembled WGS sequence"/>
</dbReference>
<name>A0A1G8AJW8_CHIFI</name>
<dbReference type="EMBL" id="FNBN01000009">
    <property type="protein sequence ID" value="SDH21106.1"/>
    <property type="molecule type" value="Genomic_DNA"/>
</dbReference>
<keyword evidence="1" id="KW-0805">Transcription regulation</keyword>
<dbReference type="OrthoDB" id="6400170at2"/>
<dbReference type="InterPro" id="IPR036390">
    <property type="entry name" value="WH_DNA-bd_sf"/>
</dbReference>
<dbReference type="PANTHER" id="PTHR42756:SF1">
    <property type="entry name" value="TRANSCRIPTIONAL REPRESSOR OF EMRAB OPERON"/>
    <property type="match status" value="1"/>
</dbReference>
<evidence type="ECO:0000256" key="1">
    <source>
        <dbReference type="ARBA" id="ARBA00023015"/>
    </source>
</evidence>
<dbReference type="SUPFAM" id="SSF46785">
    <property type="entry name" value="Winged helix' DNA-binding domain"/>
    <property type="match status" value="1"/>
</dbReference>
<dbReference type="PRINTS" id="PR00598">
    <property type="entry name" value="HTHMARR"/>
</dbReference>
<dbReference type="STRING" id="104663.SAMN04488121_109285"/>
<keyword evidence="2 5" id="KW-0238">DNA-binding</keyword>
<evidence type="ECO:0000259" key="4">
    <source>
        <dbReference type="PROSITE" id="PS50995"/>
    </source>
</evidence>
<accession>A0A1G8AJW8</accession>
<evidence type="ECO:0000313" key="5">
    <source>
        <dbReference type="EMBL" id="SDH21106.1"/>
    </source>
</evidence>
<evidence type="ECO:0000256" key="3">
    <source>
        <dbReference type="ARBA" id="ARBA00023163"/>
    </source>
</evidence>
<dbReference type="PROSITE" id="PS01117">
    <property type="entry name" value="HTH_MARR_1"/>
    <property type="match status" value="1"/>
</dbReference>
<gene>
    <name evidence="5" type="ORF">SAMN04488121_109285</name>
</gene>
<dbReference type="AlphaFoldDB" id="A0A1G8AJW8"/>
<dbReference type="PROSITE" id="PS50995">
    <property type="entry name" value="HTH_MARR_2"/>
    <property type="match status" value="1"/>
</dbReference>
<dbReference type="InterPro" id="IPR000835">
    <property type="entry name" value="HTH_MarR-typ"/>
</dbReference>
<dbReference type="InterPro" id="IPR036388">
    <property type="entry name" value="WH-like_DNA-bd_sf"/>
</dbReference>